<dbReference type="EMBL" id="WKKG01000008">
    <property type="protein sequence ID" value="MRX69339.1"/>
    <property type="molecule type" value="Genomic_DNA"/>
</dbReference>
<dbReference type="AlphaFoldDB" id="A0A521F1K8"/>
<reference evidence="2 5" key="2">
    <citation type="submission" date="2019-11" db="EMBL/GenBank/DDBJ databases">
        <title>Flavobacterium resistens genome.</title>
        <authorList>
            <person name="Wilson V.M."/>
            <person name="Newman J.D."/>
        </authorList>
    </citation>
    <scope>NUCLEOTIDE SEQUENCE [LARGE SCALE GENOMIC DNA]</scope>
    <source>
        <strain evidence="2 5">DSM 19382</strain>
    </source>
</reference>
<dbReference type="EMBL" id="FXTA01000006">
    <property type="protein sequence ID" value="SMO89330.1"/>
    <property type="molecule type" value="Genomic_DNA"/>
</dbReference>
<evidence type="ECO:0000313" key="5">
    <source>
        <dbReference type="Proteomes" id="UP000468990"/>
    </source>
</evidence>
<dbReference type="Proteomes" id="UP000317289">
    <property type="component" value="Unassembled WGS sequence"/>
</dbReference>
<feature type="region of interest" description="Disordered" evidence="1">
    <location>
        <begin position="31"/>
        <end position="55"/>
    </location>
</feature>
<dbReference type="RefSeq" id="WP_154275373.1">
    <property type="nucleotide sequence ID" value="NZ_FXTA01000006.1"/>
</dbReference>
<reference evidence="3 4" key="1">
    <citation type="submission" date="2017-05" db="EMBL/GenBank/DDBJ databases">
        <authorList>
            <person name="Varghese N."/>
            <person name="Submissions S."/>
        </authorList>
    </citation>
    <scope>NUCLEOTIDE SEQUENCE [LARGE SCALE GENOMIC DNA]</scope>
    <source>
        <strain evidence="3 4">DSM 19382</strain>
    </source>
</reference>
<evidence type="ECO:0000313" key="4">
    <source>
        <dbReference type="Proteomes" id="UP000317289"/>
    </source>
</evidence>
<dbReference type="Proteomes" id="UP000468990">
    <property type="component" value="Unassembled WGS sequence"/>
</dbReference>
<protein>
    <submittedName>
        <fullName evidence="3">Uncharacterized protein</fullName>
    </submittedName>
</protein>
<proteinExistence type="predicted"/>
<evidence type="ECO:0000256" key="1">
    <source>
        <dbReference type="SAM" id="MobiDB-lite"/>
    </source>
</evidence>
<organism evidence="3 4">
    <name type="scientific">Flavobacterium resistens</name>
    <dbReference type="NCBI Taxonomy" id="443612"/>
    <lineage>
        <taxon>Bacteria</taxon>
        <taxon>Pseudomonadati</taxon>
        <taxon>Bacteroidota</taxon>
        <taxon>Flavobacteriia</taxon>
        <taxon>Flavobacteriales</taxon>
        <taxon>Flavobacteriaceae</taxon>
        <taxon>Flavobacterium</taxon>
    </lineage>
</organism>
<evidence type="ECO:0000313" key="3">
    <source>
        <dbReference type="EMBL" id="SMO89330.1"/>
    </source>
</evidence>
<name>A0A521F1K8_9FLAO</name>
<keyword evidence="5" id="KW-1185">Reference proteome</keyword>
<sequence>MKESKLKKEIKKFDLDKMEVAKLKNMHLIIGGGGDDPIDTNDKKGGSSRDCAQSN</sequence>
<gene>
    <name evidence="2" type="ORF">GJU42_15305</name>
    <name evidence="3" type="ORF">SAMN06265349_10632</name>
</gene>
<accession>A0A521F1K8</accession>
<evidence type="ECO:0000313" key="2">
    <source>
        <dbReference type="EMBL" id="MRX69339.1"/>
    </source>
</evidence>